<dbReference type="EMBL" id="JBBPDW010000008">
    <property type="protein sequence ID" value="KAK7550183.1"/>
    <property type="molecule type" value="Genomic_DNA"/>
</dbReference>
<keyword evidence="1" id="KW-1133">Transmembrane helix</keyword>
<protein>
    <submittedName>
        <fullName evidence="2">Uncharacterized protein</fullName>
    </submittedName>
</protein>
<comment type="caution">
    <text evidence="2">The sequence shown here is derived from an EMBL/GenBank/DDBJ whole genome shotgun (WGS) entry which is preliminary data.</text>
</comment>
<evidence type="ECO:0000256" key="1">
    <source>
        <dbReference type="SAM" id="Phobius"/>
    </source>
</evidence>
<sequence length="196" mass="21033">MSLSSSSVSTAAMAVVLVQTLDDDESRQKRNRHCRHLLQTCKRPLQQPHSSHSARRRRFSRSHRTVAAADAAVAASEAIQRSPSFVGEAVAARTHAAAAVAAGPASGKAGVWRRDGNWCFLVALDLVGNWALKSCSLRPGWRRIVGGCTIMLPLLIVAIVILIQIASVALDLVGKAVLLSVLSGLPVGLRSFLPWW</sequence>
<feature type="transmembrane region" description="Helical" evidence="1">
    <location>
        <begin position="144"/>
        <end position="166"/>
    </location>
</feature>
<feature type="transmembrane region" description="Helical" evidence="1">
    <location>
        <begin position="172"/>
        <end position="193"/>
    </location>
</feature>
<name>A0ABR1MIE4_9PEZI</name>
<accession>A0ABR1MIE4</accession>
<gene>
    <name evidence="2" type="ORF">IWX46DRAFT_595327</name>
</gene>
<dbReference type="Proteomes" id="UP001365128">
    <property type="component" value="Unassembled WGS sequence"/>
</dbReference>
<proteinExistence type="predicted"/>
<evidence type="ECO:0000313" key="3">
    <source>
        <dbReference type="Proteomes" id="UP001365128"/>
    </source>
</evidence>
<organism evidence="2 3">
    <name type="scientific">Phyllosticta citricarpa</name>
    <dbReference type="NCBI Taxonomy" id="55181"/>
    <lineage>
        <taxon>Eukaryota</taxon>
        <taxon>Fungi</taxon>
        <taxon>Dikarya</taxon>
        <taxon>Ascomycota</taxon>
        <taxon>Pezizomycotina</taxon>
        <taxon>Dothideomycetes</taxon>
        <taxon>Dothideomycetes incertae sedis</taxon>
        <taxon>Botryosphaeriales</taxon>
        <taxon>Phyllostictaceae</taxon>
        <taxon>Phyllosticta</taxon>
    </lineage>
</organism>
<keyword evidence="1" id="KW-0812">Transmembrane</keyword>
<keyword evidence="3" id="KW-1185">Reference proteome</keyword>
<reference evidence="2 3" key="1">
    <citation type="submission" date="2024-04" db="EMBL/GenBank/DDBJ databases">
        <title>Phyllosticta paracitricarpa is synonymous to the EU quarantine fungus P. citricarpa based on phylogenomic analyses.</title>
        <authorList>
            <consortium name="Lawrence Berkeley National Laboratory"/>
            <person name="Van Ingen-Buijs V.A."/>
            <person name="Van Westerhoven A.C."/>
            <person name="Haridas S."/>
            <person name="Skiadas P."/>
            <person name="Martin F."/>
            <person name="Groenewald J.Z."/>
            <person name="Crous P.W."/>
            <person name="Seidl M.F."/>
        </authorList>
    </citation>
    <scope>NUCLEOTIDE SEQUENCE [LARGE SCALE GENOMIC DNA]</scope>
    <source>
        <strain evidence="2 3">CBS 122670</strain>
    </source>
</reference>
<evidence type="ECO:0000313" key="2">
    <source>
        <dbReference type="EMBL" id="KAK7550183.1"/>
    </source>
</evidence>
<keyword evidence="1" id="KW-0472">Membrane</keyword>